<dbReference type="OrthoDB" id="9774928at2"/>
<feature type="compositionally biased region" description="Low complexity" evidence="1">
    <location>
        <begin position="349"/>
        <end position="359"/>
    </location>
</feature>
<dbReference type="STRING" id="504798.SAMN05421871_102408"/>
<reference evidence="5" key="1">
    <citation type="submission" date="2016-10" db="EMBL/GenBank/DDBJ databases">
        <authorList>
            <person name="Varghese N."/>
            <person name="Submissions S."/>
        </authorList>
    </citation>
    <scope>NUCLEOTIDE SEQUENCE [LARGE SCALE GENOMIC DNA]</scope>
    <source>
        <strain evidence="5">IBRC-M 10655</strain>
    </source>
</reference>
<evidence type="ECO:0000259" key="2">
    <source>
        <dbReference type="Pfam" id="PF02470"/>
    </source>
</evidence>
<dbReference type="Pfam" id="PF02470">
    <property type="entry name" value="MlaD"/>
    <property type="match status" value="1"/>
</dbReference>
<dbReference type="Proteomes" id="UP000199651">
    <property type="component" value="Unassembled WGS sequence"/>
</dbReference>
<dbReference type="PANTHER" id="PTHR33371">
    <property type="entry name" value="INTERMEMBRANE PHOSPHOLIPID TRANSPORT SYSTEM BINDING PROTEIN MLAD-RELATED"/>
    <property type="match status" value="1"/>
</dbReference>
<dbReference type="Pfam" id="PF11887">
    <property type="entry name" value="Mce4_CUP1"/>
    <property type="match status" value="1"/>
</dbReference>
<dbReference type="InterPro" id="IPR003399">
    <property type="entry name" value="Mce/MlaD"/>
</dbReference>
<dbReference type="RefSeq" id="WP_091375210.1">
    <property type="nucleotide sequence ID" value="NZ_FNDV01000002.1"/>
</dbReference>
<dbReference type="NCBIfam" id="TIGR00996">
    <property type="entry name" value="Mtu_fam_mce"/>
    <property type="match status" value="1"/>
</dbReference>
<feature type="domain" description="Mce/MlaD" evidence="2">
    <location>
        <begin position="42"/>
        <end position="118"/>
    </location>
</feature>
<evidence type="ECO:0000313" key="4">
    <source>
        <dbReference type="EMBL" id="SDO92347.1"/>
    </source>
</evidence>
<dbReference type="InterPro" id="IPR024516">
    <property type="entry name" value="Mce_C"/>
</dbReference>
<evidence type="ECO:0000313" key="5">
    <source>
        <dbReference type="Proteomes" id="UP000199651"/>
    </source>
</evidence>
<dbReference type="PROSITE" id="PS51257">
    <property type="entry name" value="PROKAR_LIPOPROTEIN"/>
    <property type="match status" value="1"/>
</dbReference>
<name>A0A1H0NHV1_9PSEU</name>
<dbReference type="InterPro" id="IPR052336">
    <property type="entry name" value="MlaD_Phospholipid_Transporter"/>
</dbReference>
<sequence length="386" mass="39826">MNRWTRAAAVGAALTLVASCGGEFRGVHQVPLPGGADLGEHPYRVTAHFADVLDLVPQAGVKVSDVAVGRVEDIALAADGRTAEVTLLIAGEVVLPADAFADLRQSSLLGEKFVQLRAPADSTGGAGRLSAGGVIPVTRTNRNPEIEEALGALSMLLNGGGIEQVRTIVTEFNAALGGNEPQVRSLLETMNRIAGDLDGQKADIAKAIDALDRFAAAIAARRGEIATAVRDLPAGMKVVTDQRDQLVTMLRALDGLSEAAVDTINASREDFVADLKALAPTVTKLAEAGDNFPKALEVLGTFPFGDYALNNIHGDYFNADMTFDFDLSGVLDNLSASQQPVAPSPGTGAPAPRAQAPQLPLPSISTVGTAADGSPLSPLLSIIGGG</sequence>
<evidence type="ECO:0000256" key="1">
    <source>
        <dbReference type="SAM" id="MobiDB-lite"/>
    </source>
</evidence>
<gene>
    <name evidence="4" type="ORF">SAMN05192558_105358</name>
</gene>
<proteinExistence type="predicted"/>
<evidence type="ECO:0000259" key="3">
    <source>
        <dbReference type="Pfam" id="PF11887"/>
    </source>
</evidence>
<keyword evidence="5" id="KW-1185">Reference proteome</keyword>
<feature type="region of interest" description="Disordered" evidence="1">
    <location>
        <begin position="336"/>
        <end position="359"/>
    </location>
</feature>
<accession>A0A1H0NHV1</accession>
<dbReference type="PANTHER" id="PTHR33371:SF15">
    <property type="entry name" value="LIPOPROTEIN LPRN"/>
    <property type="match status" value="1"/>
</dbReference>
<organism evidence="4 5">
    <name type="scientific">Actinokineospora alba</name>
    <dbReference type="NCBI Taxonomy" id="504798"/>
    <lineage>
        <taxon>Bacteria</taxon>
        <taxon>Bacillati</taxon>
        <taxon>Actinomycetota</taxon>
        <taxon>Actinomycetes</taxon>
        <taxon>Pseudonocardiales</taxon>
        <taxon>Pseudonocardiaceae</taxon>
        <taxon>Actinokineospora</taxon>
    </lineage>
</organism>
<dbReference type="AlphaFoldDB" id="A0A1H0NHV1"/>
<protein>
    <submittedName>
        <fullName evidence="4">Phospholipid/cholesterol/gamma-HCH transport system substrate-binding protein</fullName>
    </submittedName>
</protein>
<dbReference type="GO" id="GO:0005576">
    <property type="term" value="C:extracellular region"/>
    <property type="evidence" value="ECO:0007669"/>
    <property type="project" value="TreeGrafter"/>
</dbReference>
<feature type="domain" description="Mammalian cell entry C-terminal" evidence="3">
    <location>
        <begin position="127"/>
        <end position="298"/>
    </location>
</feature>
<dbReference type="InterPro" id="IPR005693">
    <property type="entry name" value="Mce"/>
</dbReference>
<dbReference type="EMBL" id="FNJB01000005">
    <property type="protein sequence ID" value="SDO92347.1"/>
    <property type="molecule type" value="Genomic_DNA"/>
</dbReference>